<evidence type="ECO:0000256" key="3">
    <source>
        <dbReference type="ARBA" id="ARBA00022475"/>
    </source>
</evidence>
<dbReference type="EMBL" id="JADIKD010000010">
    <property type="protein sequence ID" value="MFK2917663.1"/>
    <property type="molecule type" value="Genomic_DNA"/>
</dbReference>
<gene>
    <name evidence="12" type="ORF">ISS97_10370</name>
</gene>
<name>A0ABW8K6X8_9GAMM</name>
<keyword evidence="8" id="KW-0472">Membrane</keyword>
<comment type="caution">
    <text evidence="12">The sequence shown here is derived from an EMBL/GenBank/DDBJ whole genome shotgun (WGS) entry which is preliminary data.</text>
</comment>
<dbReference type="SUPFAM" id="SSF54523">
    <property type="entry name" value="Pili subunits"/>
    <property type="match status" value="1"/>
</dbReference>
<reference evidence="12 13" key="1">
    <citation type="submission" date="2020-10" db="EMBL/GenBank/DDBJ databases">
        <title>Phylogeny of dyella-like bacteria.</title>
        <authorList>
            <person name="Fu J."/>
        </authorList>
    </citation>
    <scope>NUCLEOTIDE SEQUENCE [LARGE SCALE GENOMIC DNA]</scope>
    <source>
        <strain evidence="12 13">BB4</strain>
    </source>
</reference>
<organism evidence="12 13">
    <name type="scientific">Dyella koreensis</name>
    <dbReference type="NCBI Taxonomy" id="311235"/>
    <lineage>
        <taxon>Bacteria</taxon>
        <taxon>Pseudomonadati</taxon>
        <taxon>Pseudomonadota</taxon>
        <taxon>Gammaproteobacteria</taxon>
        <taxon>Lysobacterales</taxon>
        <taxon>Rhodanobacteraceae</taxon>
        <taxon>Dyella</taxon>
    </lineage>
</organism>
<evidence type="ECO:0000256" key="6">
    <source>
        <dbReference type="ARBA" id="ARBA00022692"/>
    </source>
</evidence>
<evidence type="ECO:0000256" key="8">
    <source>
        <dbReference type="ARBA" id="ARBA00023136"/>
    </source>
</evidence>
<keyword evidence="6" id="KW-0812">Transmembrane</keyword>
<protein>
    <recommendedName>
        <fullName evidence="2">Type II secretion system protein H</fullName>
    </recommendedName>
    <alternativeName>
        <fullName evidence="10">General secretion pathway protein H</fullName>
    </alternativeName>
</protein>
<keyword evidence="7" id="KW-1133">Transmembrane helix</keyword>
<evidence type="ECO:0000256" key="9">
    <source>
        <dbReference type="ARBA" id="ARBA00025772"/>
    </source>
</evidence>
<evidence type="ECO:0000256" key="7">
    <source>
        <dbReference type="ARBA" id="ARBA00022989"/>
    </source>
</evidence>
<comment type="subcellular location">
    <subcellularLocation>
        <location evidence="1">Cell inner membrane</location>
        <topology evidence="1">Single-pass membrane protein</topology>
    </subcellularLocation>
</comment>
<keyword evidence="5" id="KW-0997">Cell inner membrane</keyword>
<proteinExistence type="inferred from homology"/>
<keyword evidence="4" id="KW-0488">Methylation</keyword>
<comment type="similarity">
    <text evidence="9">Belongs to the GSP H family.</text>
</comment>
<dbReference type="InterPro" id="IPR022346">
    <property type="entry name" value="T2SS_GspH"/>
</dbReference>
<evidence type="ECO:0000256" key="2">
    <source>
        <dbReference type="ARBA" id="ARBA00021549"/>
    </source>
</evidence>
<evidence type="ECO:0000256" key="10">
    <source>
        <dbReference type="ARBA" id="ARBA00030775"/>
    </source>
</evidence>
<sequence>MITIIVLAILSAIAVPNFRNLIHRHQITSATNNLVGAFAYARSEAVSRGTFVSLCPSTDGATCATTTAYDTGWLIYTYPIGTDGADQSYDAAKSIFQLLRNIPRQQNISIVAKDNKIITYGQQGQLKRPIPSDGSPPISFVVCNKNDAGEASNTSGVPGTRIDLSGAGGARSKTLAAGLGCTLD</sequence>
<evidence type="ECO:0000259" key="11">
    <source>
        <dbReference type="Pfam" id="PF12019"/>
    </source>
</evidence>
<evidence type="ECO:0000256" key="1">
    <source>
        <dbReference type="ARBA" id="ARBA00004377"/>
    </source>
</evidence>
<evidence type="ECO:0000313" key="13">
    <source>
        <dbReference type="Proteomes" id="UP001620408"/>
    </source>
</evidence>
<evidence type="ECO:0000256" key="5">
    <source>
        <dbReference type="ARBA" id="ARBA00022519"/>
    </source>
</evidence>
<evidence type="ECO:0000313" key="12">
    <source>
        <dbReference type="EMBL" id="MFK2917663.1"/>
    </source>
</evidence>
<dbReference type="InterPro" id="IPR045584">
    <property type="entry name" value="Pilin-like"/>
</dbReference>
<keyword evidence="3" id="KW-1003">Cell membrane</keyword>
<evidence type="ECO:0000256" key="4">
    <source>
        <dbReference type="ARBA" id="ARBA00022481"/>
    </source>
</evidence>
<feature type="domain" description="General secretion pathway GspH" evidence="11">
    <location>
        <begin position="30"/>
        <end position="147"/>
    </location>
</feature>
<dbReference type="Proteomes" id="UP001620408">
    <property type="component" value="Unassembled WGS sequence"/>
</dbReference>
<dbReference type="Gene3D" id="3.55.40.10">
    <property type="entry name" value="minor pseudopilin epsh domain"/>
    <property type="match status" value="1"/>
</dbReference>
<accession>A0ABW8K6X8</accession>
<dbReference type="Pfam" id="PF12019">
    <property type="entry name" value="GspH"/>
    <property type="match status" value="1"/>
</dbReference>
<keyword evidence="13" id="KW-1185">Reference proteome</keyword>